<sequence>MRIPILITITCIVLLVGALFLKVHTDRTSPLFQPLLNQGTRQEESLNNMKSLYQPRPVNTTPNPARTTPPATVIPTPFPSPTPKGLELTPITTPPGDIIFPTPTPTTSPSPTPAPDCVTTPYEICFFDLDNTNDPVDNIKNAPLDSTTKKTIMAAFSYLQVKKSILNNYALVIMQDKDYGGMNVKVVMNQLKRPVGTLEYQKHLAVDPSYQIIQLNTDLAGGDLTAETTHCVGRIVWPLLSQSEQAQYSKLRPTNNMKESLLDDFAEVFKYVFGDKSQGGNLWDVRTTPGNPDQTAIDFMHSTISPKFR</sequence>
<evidence type="ECO:0000313" key="2">
    <source>
        <dbReference type="EMBL" id="OQX51204.1"/>
    </source>
</evidence>
<reference evidence="3" key="1">
    <citation type="submission" date="2017-03" db="EMBL/GenBank/DDBJ databases">
        <title>Novel pathways for hydrocarbon cycling and metabolic interdependencies in hydrothermal sediment communities.</title>
        <authorList>
            <person name="Dombrowski N."/>
            <person name="Seitz K."/>
            <person name="Teske A."/>
            <person name="Baker B."/>
        </authorList>
    </citation>
    <scope>NUCLEOTIDE SEQUENCE [LARGE SCALE GENOMIC DNA]</scope>
</reference>
<gene>
    <name evidence="2" type="ORF">B5M47_01455</name>
</gene>
<evidence type="ECO:0000256" key="1">
    <source>
        <dbReference type="SAM" id="MobiDB-lite"/>
    </source>
</evidence>
<evidence type="ECO:0000313" key="3">
    <source>
        <dbReference type="Proteomes" id="UP000192520"/>
    </source>
</evidence>
<dbReference type="Proteomes" id="UP000192520">
    <property type="component" value="Unassembled WGS sequence"/>
</dbReference>
<proteinExistence type="predicted"/>
<dbReference type="AlphaFoldDB" id="A0A1W9NYL8"/>
<organism evidence="2 3">
    <name type="scientific">candidate division CPR3 bacterium 4484_211</name>
    <dbReference type="NCBI Taxonomy" id="1968527"/>
    <lineage>
        <taxon>Bacteria</taxon>
        <taxon>Bacteria division CPR3</taxon>
    </lineage>
</organism>
<accession>A0A1W9NYL8</accession>
<feature type="region of interest" description="Disordered" evidence="1">
    <location>
        <begin position="53"/>
        <end position="84"/>
    </location>
</feature>
<name>A0A1W9NYL8_UNCC3</name>
<feature type="compositionally biased region" description="Low complexity" evidence="1">
    <location>
        <begin position="55"/>
        <end position="73"/>
    </location>
</feature>
<comment type="caution">
    <text evidence="2">The sequence shown here is derived from an EMBL/GenBank/DDBJ whole genome shotgun (WGS) entry which is preliminary data.</text>
</comment>
<dbReference type="EMBL" id="MZGJ01000006">
    <property type="protein sequence ID" value="OQX51204.1"/>
    <property type="molecule type" value="Genomic_DNA"/>
</dbReference>
<protein>
    <submittedName>
        <fullName evidence="2">Uncharacterized protein</fullName>
    </submittedName>
</protein>